<gene>
    <name evidence="2" type="ORF">PR048_028924</name>
</gene>
<sequence>MLLHIWQYDTRCLFPCTSVIGSESSRASRGGAEVRILSSHLGEPGSILGGVTRGLSRVRIDAAGRRIFSAISGLLRPLHSGAVPYSPNFTLIGSQDPDVKSRTNLSTPYKQENSQPNFLWKYYPRLDCSPPTKVNRVQSPAVSLRISASEIRAGRCRWFGGGGGGSRGSPTASFRRCSVFTSLHPPYTVSSFPGRVTGFSQVGIVADDAAGRRVFSGFSRSPPPHVSFRRRSIFTCTTLIGSQDVAVKSRPNLFTHYLELRRKRLPQHSKKHDIFNFLSLAVTVTLSSFSSTLETSHQGSQSSSKCNLLLAMQSSPLEQYAGADNSASVLLVRKTRMVSDSPFHFSALSGFNEHLHHHWTTGTTNDAHTHFTSYASGNSSEGRSSFPLDHNMISFKSPLVARSVVVYAVEQHRNAKAGKAGYPRENSQNSSGNQESQPFSQRFYCIHRINPFSWAIHNSLSVPVTLILDSDSDSILKRHTISTPIYGETAVNITITGNSDSGDRRFLGTGGIRGRPSVIDDVVERIQDRVHTSSHPNRTRIAVLSAATSVVRGDKRGLGKGWHVCSSCFSPPTPPPTLKPSLSQRLIKWKNDPLLQNHADWGNHLSQKLPIRLGNDLSQKLPIRLGNDLSQKLPIRLGNDLSQKLPIRLGNDLSQKLPIRLGNDLSQKLPIRLGNDLSQKLPIRLGNDLSQKLPIRLGNDLSQKLAIRLGNDLSQKLPIRLGNYLSQKLPIRLGNYLSQKLHKQNISLKYFCSPFYRIM</sequence>
<reference evidence="2 3" key="1">
    <citation type="submission" date="2023-02" db="EMBL/GenBank/DDBJ databases">
        <title>LHISI_Scaffold_Assembly.</title>
        <authorList>
            <person name="Stuart O.P."/>
            <person name="Cleave R."/>
            <person name="Magrath M.J.L."/>
            <person name="Mikheyev A.S."/>
        </authorList>
    </citation>
    <scope>NUCLEOTIDE SEQUENCE [LARGE SCALE GENOMIC DNA]</scope>
    <source>
        <strain evidence="2">Daus_M_001</strain>
        <tissue evidence="2">Leg muscle</tissue>
    </source>
</reference>
<accession>A0ABQ9GBX7</accession>
<protein>
    <submittedName>
        <fullName evidence="2">Uncharacterized protein</fullName>
    </submittedName>
</protein>
<dbReference type="Proteomes" id="UP001159363">
    <property type="component" value="Chromosome 12"/>
</dbReference>
<name>A0ABQ9GBX7_9NEOP</name>
<dbReference type="EMBL" id="JARBHB010000013">
    <property type="protein sequence ID" value="KAJ8869915.1"/>
    <property type="molecule type" value="Genomic_DNA"/>
</dbReference>
<feature type="compositionally biased region" description="Low complexity" evidence="1">
    <location>
        <begin position="425"/>
        <end position="437"/>
    </location>
</feature>
<evidence type="ECO:0000256" key="1">
    <source>
        <dbReference type="SAM" id="MobiDB-lite"/>
    </source>
</evidence>
<comment type="caution">
    <text evidence="2">The sequence shown here is derived from an EMBL/GenBank/DDBJ whole genome shotgun (WGS) entry which is preliminary data.</text>
</comment>
<keyword evidence="3" id="KW-1185">Reference proteome</keyword>
<proteinExistence type="predicted"/>
<evidence type="ECO:0000313" key="2">
    <source>
        <dbReference type="EMBL" id="KAJ8869915.1"/>
    </source>
</evidence>
<evidence type="ECO:0000313" key="3">
    <source>
        <dbReference type="Proteomes" id="UP001159363"/>
    </source>
</evidence>
<organism evidence="2 3">
    <name type="scientific">Dryococelus australis</name>
    <dbReference type="NCBI Taxonomy" id="614101"/>
    <lineage>
        <taxon>Eukaryota</taxon>
        <taxon>Metazoa</taxon>
        <taxon>Ecdysozoa</taxon>
        <taxon>Arthropoda</taxon>
        <taxon>Hexapoda</taxon>
        <taxon>Insecta</taxon>
        <taxon>Pterygota</taxon>
        <taxon>Neoptera</taxon>
        <taxon>Polyneoptera</taxon>
        <taxon>Phasmatodea</taxon>
        <taxon>Verophasmatodea</taxon>
        <taxon>Anareolatae</taxon>
        <taxon>Phasmatidae</taxon>
        <taxon>Eurycanthinae</taxon>
        <taxon>Dryococelus</taxon>
    </lineage>
</organism>
<feature type="region of interest" description="Disordered" evidence="1">
    <location>
        <begin position="415"/>
        <end position="437"/>
    </location>
</feature>